<dbReference type="EMBL" id="JAIQCJ010000567">
    <property type="protein sequence ID" value="KAJ8795484.1"/>
    <property type="molecule type" value="Genomic_DNA"/>
</dbReference>
<organism evidence="1 2">
    <name type="scientific">Eschrichtius robustus</name>
    <name type="common">California gray whale</name>
    <name type="synonym">Eschrichtius gibbosus</name>
    <dbReference type="NCBI Taxonomy" id="9764"/>
    <lineage>
        <taxon>Eukaryota</taxon>
        <taxon>Metazoa</taxon>
        <taxon>Chordata</taxon>
        <taxon>Craniata</taxon>
        <taxon>Vertebrata</taxon>
        <taxon>Euteleostomi</taxon>
        <taxon>Mammalia</taxon>
        <taxon>Eutheria</taxon>
        <taxon>Laurasiatheria</taxon>
        <taxon>Artiodactyla</taxon>
        <taxon>Whippomorpha</taxon>
        <taxon>Cetacea</taxon>
        <taxon>Mysticeti</taxon>
        <taxon>Eschrichtiidae</taxon>
        <taxon>Eschrichtius</taxon>
    </lineage>
</organism>
<sequence>MVVLGLLEGRGWIFLAHHRIELRRLSDSLVQVGTPGKGAEKRAFHVTQKKTERWIAALPCSTDVDPEHAWILKGILTLRQVALSSFSAPRLLMVGAHHPVACLKYTRDGMRCGHLPLQRSLFCWAIWMLQVQRPVSQVA</sequence>
<name>A0AB34HYI9_ESCRO</name>
<protein>
    <submittedName>
        <fullName evidence="1">Uncharacterized protein</fullName>
    </submittedName>
</protein>
<dbReference type="AlphaFoldDB" id="A0AB34HYI9"/>
<evidence type="ECO:0000313" key="1">
    <source>
        <dbReference type="EMBL" id="KAJ8795484.1"/>
    </source>
</evidence>
<dbReference type="Proteomes" id="UP001159641">
    <property type="component" value="Unassembled WGS sequence"/>
</dbReference>
<proteinExistence type="predicted"/>
<evidence type="ECO:0000313" key="2">
    <source>
        <dbReference type="Proteomes" id="UP001159641"/>
    </source>
</evidence>
<keyword evidence="2" id="KW-1185">Reference proteome</keyword>
<reference evidence="1 2" key="1">
    <citation type="submission" date="2022-11" db="EMBL/GenBank/DDBJ databases">
        <title>Whole genome sequence of Eschrichtius robustus ER-17-0199.</title>
        <authorList>
            <person name="Bruniche-Olsen A."/>
            <person name="Black A.N."/>
            <person name="Fields C.J."/>
            <person name="Walden K."/>
            <person name="Dewoody J.A."/>
        </authorList>
    </citation>
    <scope>NUCLEOTIDE SEQUENCE [LARGE SCALE GENOMIC DNA]</scope>
    <source>
        <strain evidence="1">ER-17-0199</strain>
        <tissue evidence="1">Blubber</tissue>
    </source>
</reference>
<gene>
    <name evidence="1" type="ORF">J1605_018265</name>
</gene>
<comment type="caution">
    <text evidence="1">The sequence shown here is derived from an EMBL/GenBank/DDBJ whole genome shotgun (WGS) entry which is preliminary data.</text>
</comment>
<accession>A0AB34HYI9</accession>